<proteinExistence type="predicted"/>
<protein>
    <submittedName>
        <fullName evidence="2">Uncharacterized protein</fullName>
    </submittedName>
</protein>
<dbReference type="Proteomes" id="UP001049176">
    <property type="component" value="Chromosome 4"/>
</dbReference>
<sequence length="362" mass="39781">MMFGSGSASPYSSFFMSGFQHASHSSPVSPSSSVDEDDWFMPDFRRRGSLPTEDSASVEKQLSVTKPKSTRERSWLSLDLASQRTSSIRSMPLPKPVPSMCLPALPTLSERTPSPVPSSVLMPLSTEISPRNSQLRTSCASSVASKASTRRVSFLPIPPSSPKTASYASKPSSVVVSLNPLARSNSTVTKKTSSTVSTRYRRARRTDALARLEGRASHWEGRFSWSPVAARKNSVKRSYNFMSMSDDEADSDVEESFFDIGFDFSSSDSHHRIHSSPDVPISPTDAASVWTTSPISPASQQPPMPSVTLSRALTHKRQRSHTLSQLLPGLTSFIDLDKETTDGTRRDNKRWRGRSFIEIASL</sequence>
<evidence type="ECO:0000313" key="2">
    <source>
        <dbReference type="EMBL" id="KAG7093490.1"/>
    </source>
</evidence>
<name>A0A9P7S1T3_9AGAR</name>
<feature type="region of interest" description="Disordered" evidence="1">
    <location>
        <begin position="20"/>
        <end position="77"/>
    </location>
</feature>
<evidence type="ECO:0000256" key="1">
    <source>
        <dbReference type="SAM" id="MobiDB-lite"/>
    </source>
</evidence>
<organism evidence="2 3">
    <name type="scientific">Marasmius oreades</name>
    <name type="common">fairy-ring Marasmius</name>
    <dbReference type="NCBI Taxonomy" id="181124"/>
    <lineage>
        <taxon>Eukaryota</taxon>
        <taxon>Fungi</taxon>
        <taxon>Dikarya</taxon>
        <taxon>Basidiomycota</taxon>
        <taxon>Agaricomycotina</taxon>
        <taxon>Agaricomycetes</taxon>
        <taxon>Agaricomycetidae</taxon>
        <taxon>Agaricales</taxon>
        <taxon>Marasmiineae</taxon>
        <taxon>Marasmiaceae</taxon>
        <taxon>Marasmius</taxon>
    </lineage>
</organism>
<evidence type="ECO:0000313" key="3">
    <source>
        <dbReference type="Proteomes" id="UP001049176"/>
    </source>
</evidence>
<accession>A0A9P7S1T3</accession>
<reference evidence="2" key="1">
    <citation type="journal article" date="2021" name="Genome Biol. Evol.">
        <title>The assembled and annotated genome of the fairy-ring fungus Marasmius oreades.</title>
        <authorList>
            <person name="Hiltunen M."/>
            <person name="Ament-Velasquez S.L."/>
            <person name="Johannesson H."/>
        </authorList>
    </citation>
    <scope>NUCLEOTIDE SEQUENCE</scope>
    <source>
        <strain evidence="2">03SP1</strain>
    </source>
</reference>
<feature type="compositionally biased region" description="Low complexity" evidence="1">
    <location>
        <begin position="23"/>
        <end position="33"/>
    </location>
</feature>
<comment type="caution">
    <text evidence="2">The sequence shown here is derived from an EMBL/GenBank/DDBJ whole genome shotgun (WGS) entry which is preliminary data.</text>
</comment>
<dbReference type="AlphaFoldDB" id="A0A9P7S1T3"/>
<feature type="compositionally biased region" description="Polar residues" evidence="1">
    <location>
        <begin position="52"/>
        <end position="67"/>
    </location>
</feature>
<dbReference type="RefSeq" id="XP_043009960.1">
    <property type="nucleotide sequence ID" value="XM_043151879.1"/>
</dbReference>
<dbReference type="KEGG" id="more:E1B28_007165"/>
<dbReference type="EMBL" id="CM032184">
    <property type="protein sequence ID" value="KAG7093490.1"/>
    <property type="molecule type" value="Genomic_DNA"/>
</dbReference>
<gene>
    <name evidence="2" type="ORF">E1B28_007165</name>
</gene>
<keyword evidence="3" id="KW-1185">Reference proteome</keyword>
<dbReference type="OrthoDB" id="3011805at2759"/>
<dbReference type="GeneID" id="66076241"/>